<dbReference type="PATRIC" id="fig|28229.3.peg.1755"/>
<protein>
    <submittedName>
        <fullName evidence="1">Uncharacterized protein</fullName>
    </submittedName>
</protein>
<dbReference type="AlphaFoldDB" id="A0A099KYF1"/>
<evidence type="ECO:0000313" key="2">
    <source>
        <dbReference type="Proteomes" id="UP000029868"/>
    </source>
</evidence>
<proteinExistence type="predicted"/>
<name>A0A099KYF1_COLPS</name>
<dbReference type="RefSeq" id="WP_033081807.1">
    <property type="nucleotide sequence ID" value="NZ_JQEC01000016.1"/>
</dbReference>
<reference evidence="1 2" key="1">
    <citation type="submission" date="2014-08" db="EMBL/GenBank/DDBJ databases">
        <title>Genomic and Phenotypic Diversity of Colwellia psychrerythraea strains from Disparate Marine Basins.</title>
        <authorList>
            <person name="Techtmann S.M."/>
            <person name="Stelling S.C."/>
            <person name="Utturkar S.M."/>
            <person name="Alshibli N."/>
            <person name="Harris A."/>
            <person name="Brown S.D."/>
            <person name="Hazen T.C."/>
        </authorList>
    </citation>
    <scope>NUCLEOTIDE SEQUENCE [LARGE SCALE GENOMIC DNA]</scope>
    <source>
        <strain evidence="1 2">GAB14E</strain>
    </source>
</reference>
<dbReference type="EMBL" id="JQEC01000016">
    <property type="protein sequence ID" value="KGJ94902.1"/>
    <property type="molecule type" value="Genomic_DNA"/>
</dbReference>
<sequence length="258" mass="28183">MVKLTRKYKLSGSFNDDDAMHSPSLHANQAIDNDTDRVVAPTYIQVPVGDPVPQYSATVVGESTEYNPSGNCNGNFMSYKFQVNNNCYNYSTNVATNSFAQPGRMTGKPLQKGWTGQDVVDGAVSDGLIYLGNSDFTQEDIQKQVAEMDGHIVALMISTPDAAVDWPGDYHWARMDDIDTLQWSQKDGGDQVTNFDFAGHSIVGPIFTGTKTPPIGGPRVANWTVNQGPMIKGSEDDVVVSYEFFAYMFVPASGIKII</sequence>
<dbReference type="Proteomes" id="UP000029868">
    <property type="component" value="Unassembled WGS sequence"/>
</dbReference>
<accession>A0A099KYF1</accession>
<dbReference type="OrthoDB" id="6015145at2"/>
<comment type="caution">
    <text evidence="1">The sequence shown here is derived from an EMBL/GenBank/DDBJ whole genome shotgun (WGS) entry which is preliminary data.</text>
</comment>
<gene>
    <name evidence="1" type="ORF">GAB14E_2136</name>
</gene>
<evidence type="ECO:0000313" key="1">
    <source>
        <dbReference type="EMBL" id="KGJ94902.1"/>
    </source>
</evidence>
<organism evidence="1 2">
    <name type="scientific">Colwellia psychrerythraea</name>
    <name type="common">Vibrio psychroerythus</name>
    <dbReference type="NCBI Taxonomy" id="28229"/>
    <lineage>
        <taxon>Bacteria</taxon>
        <taxon>Pseudomonadati</taxon>
        <taxon>Pseudomonadota</taxon>
        <taxon>Gammaproteobacteria</taxon>
        <taxon>Alteromonadales</taxon>
        <taxon>Colwelliaceae</taxon>
        <taxon>Colwellia</taxon>
    </lineage>
</organism>